<dbReference type="EMBL" id="JAAGVY010000023">
    <property type="protein sequence ID" value="NEN24277.1"/>
    <property type="molecule type" value="Genomic_DNA"/>
</dbReference>
<keyword evidence="7" id="KW-0998">Cell outer membrane</keyword>
<dbReference type="GO" id="GO:0015562">
    <property type="term" value="F:efflux transmembrane transporter activity"/>
    <property type="evidence" value="ECO:0007669"/>
    <property type="project" value="InterPro"/>
</dbReference>
<proteinExistence type="inferred from homology"/>
<keyword evidence="3" id="KW-0813">Transport</keyword>
<keyword evidence="5" id="KW-0812">Transmembrane</keyword>
<dbReference type="SUPFAM" id="SSF56954">
    <property type="entry name" value="Outer membrane efflux proteins (OEP)"/>
    <property type="match status" value="1"/>
</dbReference>
<evidence type="ECO:0000256" key="1">
    <source>
        <dbReference type="ARBA" id="ARBA00004442"/>
    </source>
</evidence>
<name>A0A7K3WRH4_9FLAO</name>
<evidence type="ECO:0000256" key="2">
    <source>
        <dbReference type="ARBA" id="ARBA00007613"/>
    </source>
</evidence>
<evidence type="ECO:0000313" key="9">
    <source>
        <dbReference type="Proteomes" id="UP000486602"/>
    </source>
</evidence>
<evidence type="ECO:0000256" key="3">
    <source>
        <dbReference type="ARBA" id="ARBA00022448"/>
    </source>
</evidence>
<gene>
    <name evidence="8" type="ORF">G3O08_12260</name>
</gene>
<dbReference type="InterPro" id="IPR003423">
    <property type="entry name" value="OMP_efflux"/>
</dbReference>
<dbReference type="InterPro" id="IPR051906">
    <property type="entry name" value="TolC-like"/>
</dbReference>
<dbReference type="GO" id="GO:1990281">
    <property type="term" value="C:efflux pump complex"/>
    <property type="evidence" value="ECO:0007669"/>
    <property type="project" value="TreeGrafter"/>
</dbReference>
<organism evidence="8 9">
    <name type="scientific">Cryomorpha ignava</name>
    <dbReference type="NCBI Taxonomy" id="101383"/>
    <lineage>
        <taxon>Bacteria</taxon>
        <taxon>Pseudomonadati</taxon>
        <taxon>Bacteroidota</taxon>
        <taxon>Flavobacteriia</taxon>
        <taxon>Flavobacteriales</taxon>
        <taxon>Cryomorphaceae</taxon>
        <taxon>Cryomorpha</taxon>
    </lineage>
</organism>
<dbReference type="GO" id="GO:0009279">
    <property type="term" value="C:cell outer membrane"/>
    <property type="evidence" value="ECO:0007669"/>
    <property type="project" value="UniProtKB-SubCell"/>
</dbReference>
<keyword evidence="4" id="KW-1134">Transmembrane beta strand</keyword>
<comment type="similarity">
    <text evidence="2">Belongs to the outer membrane factor (OMF) (TC 1.B.17) family.</text>
</comment>
<dbReference type="Gene3D" id="1.20.1600.10">
    <property type="entry name" value="Outer membrane efflux proteins (OEP)"/>
    <property type="match status" value="1"/>
</dbReference>
<keyword evidence="6" id="KW-0472">Membrane</keyword>
<sequence>MALFAQSEESITYTLDECINAAIQNNLNLKSVKLDAMSNDVFFNQSKNALLPNINGSYNLGVANGRNIDPFTNAFVDERLTFSNAGLALDATVFNGFRLMNGWKQAKLNLEAAEMEIQAAKQALILEVTLAYLRVLSEQDLVVLAKARIKTTEDQLARLKTFYDAETGNPAEYHDLQGQLAADLANLAENRNTLKSSILGLNTLVNSDEKIAAAPLNNKLELEKYPYSADEVYAQALNVFPTIKSNELSLASAEKGVSIARSQFTPEISFFAGLNTNFSSAARLFNETGSNIVGTNDYVSVNNQDYQVLSNQMNYSSLEISYRDQFENNLNSSFGIAVTIPILNGFRAKNNVTLQKIRQNEALTAVQQTKLDLKEAIGQSYNAMQSAFERLQLHQDQVNAYRESFRINEIRFNSGVSNSVDYLNSKNNIDNAEINLSNVRYAYTLRAKVLEYYRVGL</sequence>
<dbReference type="PANTHER" id="PTHR30026:SF20">
    <property type="entry name" value="OUTER MEMBRANE PROTEIN TOLC"/>
    <property type="match status" value="1"/>
</dbReference>
<evidence type="ECO:0000256" key="7">
    <source>
        <dbReference type="ARBA" id="ARBA00023237"/>
    </source>
</evidence>
<keyword evidence="9" id="KW-1185">Reference proteome</keyword>
<evidence type="ECO:0000256" key="6">
    <source>
        <dbReference type="ARBA" id="ARBA00023136"/>
    </source>
</evidence>
<dbReference type="Proteomes" id="UP000486602">
    <property type="component" value="Unassembled WGS sequence"/>
</dbReference>
<evidence type="ECO:0000256" key="4">
    <source>
        <dbReference type="ARBA" id="ARBA00022452"/>
    </source>
</evidence>
<comment type="subcellular location">
    <subcellularLocation>
        <location evidence="1">Cell outer membrane</location>
    </subcellularLocation>
</comment>
<evidence type="ECO:0000313" key="8">
    <source>
        <dbReference type="EMBL" id="NEN24277.1"/>
    </source>
</evidence>
<reference evidence="8 9" key="1">
    <citation type="submission" date="2020-02" db="EMBL/GenBank/DDBJ databases">
        <title>Out from the shadows clarifying the taxonomy of the family Cryomorphaceae and related taxa by utilizing the GTDB taxonomic framework.</title>
        <authorList>
            <person name="Bowman J.P."/>
        </authorList>
    </citation>
    <scope>NUCLEOTIDE SEQUENCE [LARGE SCALE GENOMIC DNA]</scope>
    <source>
        <strain evidence="8 9">QSSC 1-22</strain>
    </source>
</reference>
<dbReference type="Pfam" id="PF02321">
    <property type="entry name" value="OEP"/>
    <property type="match status" value="2"/>
</dbReference>
<evidence type="ECO:0000256" key="5">
    <source>
        <dbReference type="ARBA" id="ARBA00022692"/>
    </source>
</evidence>
<protein>
    <submittedName>
        <fullName evidence="8">TolC family protein</fullName>
    </submittedName>
</protein>
<dbReference type="AlphaFoldDB" id="A0A7K3WRH4"/>
<comment type="caution">
    <text evidence="8">The sequence shown here is derived from an EMBL/GenBank/DDBJ whole genome shotgun (WGS) entry which is preliminary data.</text>
</comment>
<dbReference type="PANTHER" id="PTHR30026">
    <property type="entry name" value="OUTER MEMBRANE PROTEIN TOLC"/>
    <property type="match status" value="1"/>
</dbReference>
<dbReference type="GO" id="GO:0015288">
    <property type="term" value="F:porin activity"/>
    <property type="evidence" value="ECO:0007669"/>
    <property type="project" value="TreeGrafter"/>
</dbReference>
<accession>A0A7K3WRH4</accession>